<feature type="transmembrane region" description="Helical" evidence="7">
    <location>
        <begin position="172"/>
        <end position="195"/>
    </location>
</feature>
<feature type="domain" description="TRAP C4-dicarboxylate transport system permease DctM subunit" evidence="8">
    <location>
        <begin position="9"/>
        <end position="421"/>
    </location>
</feature>
<dbReference type="InterPro" id="IPR010656">
    <property type="entry name" value="DctM"/>
</dbReference>
<feature type="transmembrane region" description="Helical" evidence="7">
    <location>
        <begin position="136"/>
        <end position="152"/>
    </location>
</feature>
<dbReference type="Pfam" id="PF06808">
    <property type="entry name" value="DctM"/>
    <property type="match status" value="1"/>
</dbReference>
<evidence type="ECO:0000256" key="3">
    <source>
        <dbReference type="ARBA" id="ARBA00022519"/>
    </source>
</evidence>
<feature type="transmembrane region" description="Helical" evidence="7">
    <location>
        <begin position="284"/>
        <end position="303"/>
    </location>
</feature>
<evidence type="ECO:0000256" key="7">
    <source>
        <dbReference type="SAM" id="Phobius"/>
    </source>
</evidence>
<evidence type="ECO:0000256" key="4">
    <source>
        <dbReference type="ARBA" id="ARBA00022692"/>
    </source>
</evidence>
<keyword evidence="3" id="KW-0997">Cell inner membrane</keyword>
<feature type="transmembrane region" description="Helical" evidence="7">
    <location>
        <begin position="309"/>
        <end position="330"/>
    </location>
</feature>
<sequence length="427" mass="45317">MLSLIFVSFFIVLLGLGFSMTLSYGAAFIIPAIATGFTQYDMMSIVEWLCKAAGKSTYVAIALFVVSGNIMSKGKLTEQIFAFFQYFLGKSRSCIPMVAVLTAIFYGMISGSGMAVVAAVGAMVLPMLIDYGYDRAFFAAMLAAAGSLGQLIPPSSAILQYCAMAGTDEGQMFKVGAVIGFTCAVVLLALTLIHCRKDTGDMEKSRKAYESLKAEGFVKVVGTSIWGLLSPVIILGGIFSNLLSVVEAAAISVVYACFVSLFIYKSLDLKGLWEAFKGSVKNVASVAMMLAFAVAFSSLLDVFHGGDIIAAAITSVLSTPTAFIIASVVVMSIGMMFMNPIAIIVPIVAPIAASFGIDPMVYGAGMSGIVAIGSLTPPFGVSLYIMSPIAKVHPMTIAKKVLPFWGVMTLIILIYMLFPQLSVWAYR</sequence>
<evidence type="ECO:0000313" key="10">
    <source>
        <dbReference type="Proteomes" id="UP001437460"/>
    </source>
</evidence>
<keyword evidence="5 7" id="KW-1133">Transmembrane helix</keyword>
<keyword evidence="10" id="KW-1185">Reference proteome</keyword>
<protein>
    <submittedName>
        <fullName evidence="9">TRAP transporter large permease</fullName>
    </submittedName>
</protein>
<reference evidence="9 10" key="1">
    <citation type="submission" date="2024-03" db="EMBL/GenBank/DDBJ databases">
        <title>Human intestinal bacterial collection.</title>
        <authorList>
            <person name="Pauvert C."/>
            <person name="Hitch T.C.A."/>
            <person name="Clavel T."/>
        </authorList>
    </citation>
    <scope>NUCLEOTIDE SEQUENCE [LARGE SCALE GENOMIC DNA]</scope>
    <source>
        <strain evidence="9 10">CLA-AP-H27</strain>
    </source>
</reference>
<evidence type="ECO:0000256" key="1">
    <source>
        <dbReference type="ARBA" id="ARBA00004429"/>
    </source>
</evidence>
<organism evidence="9 10">
    <name type="scientific">Ventrimonas faecis</name>
    <dbReference type="NCBI Taxonomy" id="3133170"/>
    <lineage>
        <taxon>Bacteria</taxon>
        <taxon>Bacillati</taxon>
        <taxon>Bacillota</taxon>
        <taxon>Clostridia</taxon>
        <taxon>Lachnospirales</taxon>
        <taxon>Lachnospiraceae</taxon>
        <taxon>Ventrimonas</taxon>
    </lineage>
</organism>
<evidence type="ECO:0000259" key="8">
    <source>
        <dbReference type="Pfam" id="PF06808"/>
    </source>
</evidence>
<comment type="subcellular location">
    <subcellularLocation>
        <location evidence="1">Cell inner membrane</location>
        <topology evidence="1">Multi-pass membrane protein</topology>
    </subcellularLocation>
</comment>
<dbReference type="PANTHER" id="PTHR33362">
    <property type="entry name" value="SIALIC ACID TRAP TRANSPORTER PERMEASE PROTEIN SIAT-RELATED"/>
    <property type="match status" value="1"/>
</dbReference>
<feature type="transmembrane region" description="Helical" evidence="7">
    <location>
        <begin position="369"/>
        <end position="389"/>
    </location>
</feature>
<accession>A0ABV1HHE6</accession>
<feature type="transmembrane region" description="Helical" evidence="7">
    <location>
        <begin position="245"/>
        <end position="264"/>
    </location>
</feature>
<dbReference type="EMBL" id="JBBMFJ010000001">
    <property type="protein sequence ID" value="MEQ2561738.1"/>
    <property type="molecule type" value="Genomic_DNA"/>
</dbReference>
<keyword evidence="6 7" id="KW-0472">Membrane</keyword>
<evidence type="ECO:0000256" key="5">
    <source>
        <dbReference type="ARBA" id="ARBA00022989"/>
    </source>
</evidence>
<dbReference type="InterPro" id="IPR004681">
    <property type="entry name" value="TRAP_DctM"/>
</dbReference>
<proteinExistence type="predicted"/>
<dbReference type="PIRSF" id="PIRSF006066">
    <property type="entry name" value="HI0050"/>
    <property type="match status" value="1"/>
</dbReference>
<keyword evidence="4 7" id="KW-0812">Transmembrane</keyword>
<feature type="transmembrane region" description="Helical" evidence="7">
    <location>
        <begin position="401"/>
        <end position="418"/>
    </location>
</feature>
<feature type="transmembrane region" description="Helical" evidence="7">
    <location>
        <begin position="112"/>
        <end position="129"/>
    </location>
</feature>
<name>A0ABV1HHE6_9FIRM</name>
<keyword evidence="2" id="KW-1003">Cell membrane</keyword>
<feature type="transmembrane region" description="Helical" evidence="7">
    <location>
        <begin position="52"/>
        <end position="71"/>
    </location>
</feature>
<evidence type="ECO:0000256" key="2">
    <source>
        <dbReference type="ARBA" id="ARBA00022475"/>
    </source>
</evidence>
<gene>
    <name evidence="9" type="ORF">WMO41_00855</name>
</gene>
<dbReference type="RefSeq" id="WP_349228180.1">
    <property type="nucleotide sequence ID" value="NZ_JBBMFJ010000001.1"/>
</dbReference>
<evidence type="ECO:0000313" key="9">
    <source>
        <dbReference type="EMBL" id="MEQ2561738.1"/>
    </source>
</evidence>
<comment type="caution">
    <text evidence="9">The sequence shown here is derived from an EMBL/GenBank/DDBJ whole genome shotgun (WGS) entry which is preliminary data.</text>
</comment>
<evidence type="ECO:0000256" key="6">
    <source>
        <dbReference type="ARBA" id="ARBA00023136"/>
    </source>
</evidence>
<dbReference type="Proteomes" id="UP001437460">
    <property type="component" value="Unassembled WGS sequence"/>
</dbReference>
<feature type="transmembrane region" description="Helical" evidence="7">
    <location>
        <begin position="216"/>
        <end position="239"/>
    </location>
</feature>
<feature type="transmembrane region" description="Helical" evidence="7">
    <location>
        <begin position="337"/>
        <end position="357"/>
    </location>
</feature>